<feature type="transmembrane region" description="Helical" evidence="2">
    <location>
        <begin position="170"/>
        <end position="191"/>
    </location>
</feature>
<feature type="transmembrane region" description="Helical" evidence="2">
    <location>
        <begin position="383"/>
        <end position="401"/>
    </location>
</feature>
<evidence type="ECO:0000256" key="1">
    <source>
        <dbReference type="SAM" id="MobiDB-lite"/>
    </source>
</evidence>
<feature type="transmembrane region" description="Helical" evidence="2">
    <location>
        <begin position="754"/>
        <end position="772"/>
    </location>
</feature>
<dbReference type="PANTHER" id="PTHR38434">
    <property type="entry name" value="BLL2549 PROTEIN"/>
    <property type="match status" value="1"/>
</dbReference>
<feature type="transmembrane region" description="Helical" evidence="2">
    <location>
        <begin position="658"/>
        <end position="677"/>
    </location>
</feature>
<accession>A0A2W2BGA5</accession>
<evidence type="ECO:0000313" key="3">
    <source>
        <dbReference type="EMBL" id="PZF75249.1"/>
    </source>
</evidence>
<feature type="transmembrane region" description="Helical" evidence="2">
    <location>
        <begin position="689"/>
        <end position="710"/>
    </location>
</feature>
<dbReference type="PIRSF" id="PIRSF035905">
    <property type="entry name" value="UCP035905_mp"/>
    <property type="match status" value="1"/>
</dbReference>
<feature type="compositionally biased region" description="Pro residues" evidence="1">
    <location>
        <begin position="82"/>
        <end position="92"/>
    </location>
</feature>
<feature type="transmembrane region" description="Helical" evidence="2">
    <location>
        <begin position="624"/>
        <end position="646"/>
    </location>
</feature>
<keyword evidence="2" id="KW-0812">Transmembrane</keyword>
<organism evidence="3 4">
    <name type="scientific">Aestuariivirga litoralis</name>
    <dbReference type="NCBI Taxonomy" id="2650924"/>
    <lineage>
        <taxon>Bacteria</taxon>
        <taxon>Pseudomonadati</taxon>
        <taxon>Pseudomonadota</taxon>
        <taxon>Alphaproteobacteria</taxon>
        <taxon>Hyphomicrobiales</taxon>
        <taxon>Aestuariivirgaceae</taxon>
        <taxon>Aestuariivirga</taxon>
    </lineage>
</organism>
<evidence type="ECO:0008006" key="5">
    <source>
        <dbReference type="Google" id="ProtNLM"/>
    </source>
</evidence>
<feature type="transmembrane region" description="Helical" evidence="2">
    <location>
        <begin position="722"/>
        <end position="742"/>
    </location>
</feature>
<feature type="transmembrane region" description="Helical" evidence="2">
    <location>
        <begin position="430"/>
        <end position="451"/>
    </location>
</feature>
<feature type="transmembrane region" description="Helical" evidence="2">
    <location>
        <begin position="819"/>
        <end position="836"/>
    </location>
</feature>
<feature type="transmembrane region" description="Helical" evidence="2">
    <location>
        <begin position="483"/>
        <end position="505"/>
    </location>
</feature>
<feature type="transmembrane region" description="Helical" evidence="2">
    <location>
        <begin position="565"/>
        <end position="584"/>
    </location>
</feature>
<feature type="transmembrane region" description="Helical" evidence="2">
    <location>
        <begin position="220"/>
        <end position="236"/>
    </location>
</feature>
<dbReference type="Proteomes" id="UP000248795">
    <property type="component" value="Unassembled WGS sequence"/>
</dbReference>
<feature type="transmembrane region" description="Helical" evidence="2">
    <location>
        <begin position="242"/>
        <end position="261"/>
    </location>
</feature>
<gene>
    <name evidence="3" type="ORF">DK847_19285</name>
</gene>
<dbReference type="InterPro" id="IPR014600">
    <property type="entry name" value="UCP035905_mem"/>
</dbReference>
<evidence type="ECO:0000256" key="2">
    <source>
        <dbReference type="SAM" id="Phobius"/>
    </source>
</evidence>
<feature type="transmembrane region" description="Helical" evidence="2">
    <location>
        <begin position="268"/>
        <end position="287"/>
    </location>
</feature>
<dbReference type="EMBL" id="QKVK01000013">
    <property type="protein sequence ID" value="PZF75249.1"/>
    <property type="molecule type" value="Genomic_DNA"/>
</dbReference>
<feature type="transmembrane region" description="Helical" evidence="2">
    <location>
        <begin position="129"/>
        <end position="149"/>
    </location>
</feature>
<dbReference type="PANTHER" id="PTHR38434:SF1">
    <property type="entry name" value="BLL2549 PROTEIN"/>
    <property type="match status" value="1"/>
</dbReference>
<name>A0A2W2BGA5_9HYPH</name>
<feature type="transmembrane region" description="Helical" evidence="2">
    <location>
        <begin position="293"/>
        <end position="312"/>
    </location>
</feature>
<feature type="transmembrane region" description="Helical" evidence="2">
    <location>
        <begin position="104"/>
        <end position="123"/>
    </location>
</feature>
<reference evidence="4" key="1">
    <citation type="submission" date="2018-06" db="EMBL/GenBank/DDBJ databases">
        <title>Aestuariibacter litoralis strain KCTC 52945T.</title>
        <authorList>
            <person name="Li X."/>
            <person name="Salam N."/>
            <person name="Li J.-L."/>
            <person name="Chen Y.-M."/>
            <person name="Yang Z.-W."/>
            <person name="Zhang L.-Y."/>
            <person name="Han M.-X."/>
            <person name="Xiao M."/>
            <person name="Li W.-J."/>
        </authorList>
    </citation>
    <scope>NUCLEOTIDE SEQUENCE [LARGE SCALE GENOMIC DNA]</scope>
    <source>
        <strain evidence="4">KCTC 52945</strain>
    </source>
</reference>
<keyword evidence="2" id="KW-1133">Transmembrane helix</keyword>
<dbReference type="RefSeq" id="WP_111200182.1">
    <property type="nucleotide sequence ID" value="NZ_QKVK01000013.1"/>
</dbReference>
<feature type="transmembrane region" description="Helical" evidence="2">
    <location>
        <begin position="458"/>
        <end position="477"/>
    </location>
</feature>
<feature type="transmembrane region" description="Helical" evidence="2">
    <location>
        <begin position="361"/>
        <end position="378"/>
    </location>
</feature>
<feature type="transmembrane region" description="Helical" evidence="2">
    <location>
        <begin position="596"/>
        <end position="612"/>
    </location>
</feature>
<feature type="transmembrane region" description="Helical" evidence="2">
    <location>
        <begin position="333"/>
        <end position="355"/>
    </location>
</feature>
<feature type="region of interest" description="Disordered" evidence="1">
    <location>
        <begin position="48"/>
        <end position="92"/>
    </location>
</feature>
<dbReference type="AlphaFoldDB" id="A0A2W2BGA5"/>
<protein>
    <recommendedName>
        <fullName evidence="5">DUF2339 domain-containing protein</fullName>
    </recommendedName>
</protein>
<comment type="caution">
    <text evidence="3">The sequence shown here is derived from an EMBL/GenBank/DDBJ whole genome shotgun (WGS) entry which is preliminary data.</text>
</comment>
<feature type="transmembrane region" description="Helical" evidence="2">
    <location>
        <begin position="6"/>
        <end position="24"/>
    </location>
</feature>
<keyword evidence="2" id="KW-0472">Membrane</keyword>
<feature type="transmembrane region" description="Helical" evidence="2">
    <location>
        <begin position="197"/>
        <end position="213"/>
    </location>
</feature>
<dbReference type="InterPro" id="IPR019286">
    <property type="entry name" value="DUF2339_TM"/>
</dbReference>
<sequence>MDGFAFLIAVVTFVMALVALNRTAKLQTANFKLSQEIERLKAARPALQDASLPEPPMTTAAEPPPPETAAAKLEDTPSEPDMAPPPSAAPLPPRDVEQALAGRWFVWIGGVAIAIGGLLFVKYAYDNGLISPVLQVILGLVAGFALVGAGEWVRRRTPPAAGPAPNYVPAALSAAGLAVLFGALYAAYALYGILDPAAAFLGLAAVGLGALALSRWQGPLIAALGLLGSYVTPALIPSADPSAWTFFPYLLIILVSALLVLRGRAWWWLGYAAILGTLTWSGLWLIGPFEPGDVWPIGLSALVTGLAAMLVLEGPAMLRDESWPHHLAEASRGPLAIASTGLSAAVAVLVALALRGGHGDAALSLLSAGLALLVFFAWRKHALVLLAPAAAVVMLAVLGSWREAAFHAWTLDEHGIWSWSSYFGLATQRFLRWMLGAGGAFTLVGLAGVLWRRGSPVWGALAGGAALAFLWVAWARVDFMMSAAGWATLAAGTAMLLLLVTLWWSRRPTTDALGAGLLAAGAAALLVMALDLLLDGVWLSLAIAALALVYALASGVLKPRLMGPVTAALASLVALRLFLSRELWSDDASLPFGEHWVLYGYGLPAVALYAGSKALRRHGQEPSAVALEGISLGLVISLLSLEIRVLIGGGITYEDPRFLEMAAHILTWAGAAYGLIHRQRLFSSLVATWGARILLAMAAAGAVGLSLLALNPVVTGEPVPGGSIFNALLLAYLLPVPLVLLIARRLDVIGWGRLKPAAHVLALVLLFAYVTLETKRLFQGMMMTPWSQSLAENYAYSAVWLVFALALFVAGIRLARQPVRLAGLAVLALVVLKVFIGDMSNLGGLLRIASFVGLGFCLVGIGWLYQRFVRGSPVPQPAE</sequence>
<feature type="transmembrane region" description="Helical" evidence="2">
    <location>
        <begin position="536"/>
        <end position="553"/>
    </location>
</feature>
<feature type="transmembrane region" description="Helical" evidence="2">
    <location>
        <begin position="794"/>
        <end position="812"/>
    </location>
</feature>
<proteinExistence type="predicted"/>
<evidence type="ECO:0000313" key="4">
    <source>
        <dbReference type="Proteomes" id="UP000248795"/>
    </source>
</evidence>
<dbReference type="Pfam" id="PF10101">
    <property type="entry name" value="DUF2339"/>
    <property type="match status" value="1"/>
</dbReference>
<keyword evidence="4" id="KW-1185">Reference proteome</keyword>
<feature type="transmembrane region" description="Helical" evidence="2">
    <location>
        <begin position="848"/>
        <end position="865"/>
    </location>
</feature>
<feature type="transmembrane region" description="Helical" evidence="2">
    <location>
        <begin position="512"/>
        <end position="530"/>
    </location>
</feature>